<sequence>MKNIFLLLITIFLVQQIHHQGILCESKENYKISGDECSFCQLLFQNFHKMIPKIPTKITVHELSEISKIHCSQFNKSELNNVCDEFFHVQNLKTIIYAIKHGVNAADLCQHFSDCADPRNPHDPLRCAVCEFVTLQIASSMNNSNSAKEIISSVGKSCVKHLDHDYRNVAIEILSHWGKEITKTIDFQNPTNSCYQLNIC</sequence>
<dbReference type="InterPro" id="IPR011001">
    <property type="entry name" value="Saposin-like"/>
</dbReference>
<protein>
    <submittedName>
        <fullName evidence="4">Saposin-related</fullName>
    </submittedName>
</protein>
<evidence type="ECO:0000313" key="5">
    <source>
        <dbReference type="Proteomes" id="UP001150062"/>
    </source>
</evidence>
<keyword evidence="2" id="KW-0732">Signal</keyword>
<keyword evidence="1" id="KW-1015">Disulfide bond</keyword>
<dbReference type="PANTHER" id="PTHR11480">
    <property type="entry name" value="SAPOSIN-RELATED"/>
    <property type="match status" value="1"/>
</dbReference>
<comment type="caution">
    <text evidence="4">The sequence shown here is derived from an EMBL/GenBank/DDBJ whole genome shotgun (WGS) entry which is preliminary data.</text>
</comment>
<dbReference type="InterPro" id="IPR051428">
    <property type="entry name" value="Sphingo_Act-Surfact_Prot"/>
</dbReference>
<evidence type="ECO:0000256" key="2">
    <source>
        <dbReference type="SAM" id="SignalP"/>
    </source>
</evidence>
<dbReference type="PROSITE" id="PS50015">
    <property type="entry name" value="SAP_B"/>
    <property type="match status" value="2"/>
</dbReference>
<proteinExistence type="predicted"/>
<evidence type="ECO:0000313" key="4">
    <source>
        <dbReference type="EMBL" id="KAJ6237582.1"/>
    </source>
</evidence>
<feature type="signal peptide" evidence="2">
    <location>
        <begin position="1"/>
        <end position="19"/>
    </location>
</feature>
<accession>A0ABQ8XY99</accession>
<evidence type="ECO:0000256" key="1">
    <source>
        <dbReference type="ARBA" id="ARBA00023157"/>
    </source>
</evidence>
<dbReference type="InterPro" id="IPR008139">
    <property type="entry name" value="SaposinB_dom"/>
</dbReference>
<organism evidence="4 5">
    <name type="scientific">Anaeramoeba flamelloides</name>
    <dbReference type="NCBI Taxonomy" id="1746091"/>
    <lineage>
        <taxon>Eukaryota</taxon>
        <taxon>Metamonada</taxon>
        <taxon>Anaeramoebidae</taxon>
        <taxon>Anaeramoeba</taxon>
    </lineage>
</organism>
<name>A0ABQ8XY99_9EUKA</name>
<feature type="domain" description="Saposin B-type" evidence="3">
    <location>
        <begin position="123"/>
        <end position="200"/>
    </location>
</feature>
<dbReference type="EMBL" id="JAOAOG010000239">
    <property type="protein sequence ID" value="KAJ6237582.1"/>
    <property type="molecule type" value="Genomic_DNA"/>
</dbReference>
<dbReference type="PANTHER" id="PTHR11480:SF3">
    <property type="entry name" value="BCDNA.GH08312"/>
    <property type="match status" value="1"/>
</dbReference>
<keyword evidence="5" id="KW-1185">Reference proteome</keyword>
<gene>
    <name evidence="4" type="ORF">M0813_27144</name>
</gene>
<feature type="domain" description="Saposin B-type" evidence="3">
    <location>
        <begin position="33"/>
        <end position="119"/>
    </location>
</feature>
<dbReference type="Gene3D" id="1.10.225.10">
    <property type="entry name" value="Saposin-like"/>
    <property type="match status" value="2"/>
</dbReference>
<feature type="chain" id="PRO_5047089042" evidence="2">
    <location>
        <begin position="20"/>
        <end position="200"/>
    </location>
</feature>
<evidence type="ECO:0000259" key="3">
    <source>
        <dbReference type="PROSITE" id="PS50015"/>
    </source>
</evidence>
<reference evidence="4" key="1">
    <citation type="submission" date="2022-08" db="EMBL/GenBank/DDBJ databases">
        <title>Novel sulfate-reducing endosymbionts in the free-living metamonad Anaeramoeba.</title>
        <authorList>
            <person name="Jerlstrom-Hultqvist J."/>
            <person name="Cepicka I."/>
            <person name="Gallot-Lavallee L."/>
            <person name="Salas-Leiva D."/>
            <person name="Curtis B.A."/>
            <person name="Zahonova K."/>
            <person name="Pipaliya S."/>
            <person name="Dacks J."/>
            <person name="Roger A.J."/>
        </authorList>
    </citation>
    <scope>NUCLEOTIDE SEQUENCE</scope>
    <source>
        <strain evidence="4">Schooner1</strain>
    </source>
</reference>
<dbReference type="Proteomes" id="UP001150062">
    <property type="component" value="Unassembled WGS sequence"/>
</dbReference>
<dbReference type="SUPFAM" id="SSF47862">
    <property type="entry name" value="Saposin"/>
    <property type="match status" value="1"/>
</dbReference>